<gene>
    <name evidence="3" type="ORF">ARMOST_22324</name>
</gene>
<proteinExistence type="predicted"/>
<evidence type="ECO:0000256" key="1">
    <source>
        <dbReference type="SAM" id="Coils"/>
    </source>
</evidence>
<protein>
    <submittedName>
        <fullName evidence="3">Uncharacterized protein</fullName>
    </submittedName>
</protein>
<accession>A0A284SCJ4</accession>
<feature type="compositionally biased region" description="Low complexity" evidence="2">
    <location>
        <begin position="122"/>
        <end position="131"/>
    </location>
</feature>
<dbReference type="AlphaFoldDB" id="A0A284SCJ4"/>
<dbReference type="OrthoDB" id="3046215at2759"/>
<feature type="coiled-coil region" evidence="1">
    <location>
        <begin position="241"/>
        <end position="268"/>
    </location>
</feature>
<name>A0A284SCJ4_ARMOS</name>
<evidence type="ECO:0000256" key="2">
    <source>
        <dbReference type="SAM" id="MobiDB-lite"/>
    </source>
</evidence>
<organism evidence="3 4">
    <name type="scientific">Armillaria ostoyae</name>
    <name type="common">Armillaria root rot fungus</name>
    <dbReference type="NCBI Taxonomy" id="47428"/>
    <lineage>
        <taxon>Eukaryota</taxon>
        <taxon>Fungi</taxon>
        <taxon>Dikarya</taxon>
        <taxon>Basidiomycota</taxon>
        <taxon>Agaricomycotina</taxon>
        <taxon>Agaricomycetes</taxon>
        <taxon>Agaricomycetidae</taxon>
        <taxon>Agaricales</taxon>
        <taxon>Marasmiineae</taxon>
        <taxon>Physalacriaceae</taxon>
        <taxon>Armillaria</taxon>
    </lineage>
</organism>
<reference evidence="4" key="1">
    <citation type="journal article" date="2017" name="Nat. Ecol. Evol.">
        <title>Genome expansion and lineage-specific genetic innovations in the forest pathogenic fungi Armillaria.</title>
        <authorList>
            <person name="Sipos G."/>
            <person name="Prasanna A.N."/>
            <person name="Walter M.C."/>
            <person name="O'Connor E."/>
            <person name="Balint B."/>
            <person name="Krizsan K."/>
            <person name="Kiss B."/>
            <person name="Hess J."/>
            <person name="Varga T."/>
            <person name="Slot J."/>
            <person name="Riley R."/>
            <person name="Boka B."/>
            <person name="Rigling D."/>
            <person name="Barry K."/>
            <person name="Lee J."/>
            <person name="Mihaltcheva S."/>
            <person name="LaButti K."/>
            <person name="Lipzen A."/>
            <person name="Waldron R."/>
            <person name="Moloney N.M."/>
            <person name="Sperisen C."/>
            <person name="Kredics L."/>
            <person name="Vagvoelgyi C."/>
            <person name="Patrignani A."/>
            <person name="Fitzpatrick D."/>
            <person name="Nagy I."/>
            <person name="Doyle S."/>
            <person name="Anderson J.B."/>
            <person name="Grigoriev I.V."/>
            <person name="Gueldener U."/>
            <person name="Muensterkoetter M."/>
            <person name="Nagy L.G."/>
        </authorList>
    </citation>
    <scope>NUCLEOTIDE SEQUENCE [LARGE SCALE GENOMIC DNA]</scope>
    <source>
        <strain evidence="4">C18/9</strain>
    </source>
</reference>
<dbReference type="Proteomes" id="UP000219338">
    <property type="component" value="Unassembled WGS sequence"/>
</dbReference>
<sequence>MSNPTDVAVLVARANEAIQAADTLWEHKVELETLVKQCKAVCAIGAELVEKHRASVIGNAKNEDVVFRIKQVFERIQSDHSTVPTFKDYHTVRTFTGIIHSERDKQAAAVVAAIAVITTPAEPTPTKTPVTSGKPKASKVPAKQSRRLAKSRAIIEDSSDEEASVVAATEEDTIMGNPDASSVPLETDPVLIPSAAIHHKADTVISRFEQMNIDEDVNVIVNRDPTASNIVEGHKVPLPKFLKNKKAAEAAQREKEKAERRAKAIQATEATIAKGKAIEAANQARKHPHASADHAFKDSPYTIAVADLAINNEASQGTIDAAASLVVAGDHINPSESILHSREADLRNNVIATTHKIEYLLKYREFVVAHHGQVVKQLESRLPVAMEADSSAPVASGSKLN</sequence>
<evidence type="ECO:0000313" key="3">
    <source>
        <dbReference type="EMBL" id="SJL18725.1"/>
    </source>
</evidence>
<keyword evidence="4" id="KW-1185">Reference proteome</keyword>
<evidence type="ECO:0000313" key="4">
    <source>
        <dbReference type="Proteomes" id="UP000219338"/>
    </source>
</evidence>
<dbReference type="EMBL" id="FUEG01000067">
    <property type="protein sequence ID" value="SJL18725.1"/>
    <property type="molecule type" value="Genomic_DNA"/>
</dbReference>
<feature type="region of interest" description="Disordered" evidence="2">
    <location>
        <begin position="122"/>
        <end position="152"/>
    </location>
</feature>
<keyword evidence="1" id="KW-0175">Coiled coil</keyword>